<organism evidence="2 3">
    <name type="scientific">Meloidogyne incognita</name>
    <name type="common">Southern root-knot nematode worm</name>
    <name type="synonym">Oxyuris incognita</name>
    <dbReference type="NCBI Taxonomy" id="6306"/>
    <lineage>
        <taxon>Eukaryota</taxon>
        <taxon>Metazoa</taxon>
        <taxon>Ecdysozoa</taxon>
        <taxon>Nematoda</taxon>
        <taxon>Chromadorea</taxon>
        <taxon>Rhabditida</taxon>
        <taxon>Tylenchina</taxon>
        <taxon>Tylenchomorpha</taxon>
        <taxon>Tylenchoidea</taxon>
        <taxon>Meloidogynidae</taxon>
        <taxon>Meloidogyninae</taxon>
        <taxon>Meloidogyne</taxon>
        <taxon>Meloidogyne incognita group</taxon>
    </lineage>
</organism>
<feature type="transmembrane region" description="Helical" evidence="1">
    <location>
        <begin position="119"/>
        <end position="144"/>
    </location>
</feature>
<evidence type="ECO:0000256" key="1">
    <source>
        <dbReference type="SAM" id="Phobius"/>
    </source>
</evidence>
<dbReference type="WBParaSite" id="Minc3s00149g06085">
    <property type="protein sequence ID" value="Minc3s00149g06085"/>
    <property type="gene ID" value="Minc3s00149g06085"/>
</dbReference>
<sequence>MPLGRTKRMFLSIVNKKLAYSIILNNQTLKYANILLLKRQASSSSNLNSSLFNKIEQHFATKHPKVYSYYVMSVSGSKSCLSDTKIYFKLRKQILSKERTFSDFSIPELLIYLQFPAELVHICLLVFLLQIPIIGEIIIALGIFRPQLVLTRHFWTPQQTTSVQLNELKKIQDVNFPCILQQLSEKNKNLSTQLPLKFYQLPSTTVNLSKLEELSSSQLYHLKRLHKVSPFSLGTKSLKERVLILQLLDRKMAEDMEKELKGLDVNQLKLHLYIRKLNYAKMDAESMQSLLNKWLQHCSTLPPSTYVYAPFLIQAKF</sequence>
<proteinExistence type="predicted"/>
<keyword evidence="2" id="KW-1185">Reference proteome</keyword>
<name>A0A914KX14_MELIC</name>
<accession>A0A914KX14</accession>
<evidence type="ECO:0000313" key="2">
    <source>
        <dbReference type="Proteomes" id="UP000887563"/>
    </source>
</evidence>
<keyword evidence="1" id="KW-0472">Membrane</keyword>
<reference evidence="3" key="1">
    <citation type="submission" date="2022-11" db="UniProtKB">
        <authorList>
            <consortium name="WormBaseParasite"/>
        </authorList>
    </citation>
    <scope>IDENTIFICATION</scope>
</reference>
<dbReference type="Proteomes" id="UP000887563">
    <property type="component" value="Unplaced"/>
</dbReference>
<dbReference type="GO" id="GO:0043022">
    <property type="term" value="F:ribosome binding"/>
    <property type="evidence" value="ECO:0007669"/>
    <property type="project" value="InterPro"/>
</dbReference>
<keyword evidence="1" id="KW-0812">Transmembrane</keyword>
<protein>
    <submittedName>
        <fullName evidence="3">Letm1 RBD domain-containing protein</fullName>
    </submittedName>
</protein>
<keyword evidence="1" id="KW-1133">Transmembrane helix</keyword>
<dbReference type="AlphaFoldDB" id="A0A914KX14"/>
<evidence type="ECO:0000313" key="3">
    <source>
        <dbReference type="WBParaSite" id="Minc3s00149g06085"/>
    </source>
</evidence>